<dbReference type="Gene3D" id="2.40.30.70">
    <property type="entry name" value="YaeB-like"/>
    <property type="match status" value="1"/>
</dbReference>
<name>A0A0X8JRY1_9BACT</name>
<keyword evidence="4" id="KW-0808">Transferase</keyword>
<dbReference type="KEGG" id="doa:AXF15_10130"/>
<evidence type="ECO:0000313" key="5">
    <source>
        <dbReference type="Proteomes" id="UP000063964"/>
    </source>
</evidence>
<dbReference type="InterPro" id="IPR023368">
    <property type="entry name" value="UPF0066_cons_site"/>
</dbReference>
<dbReference type="InterPro" id="IPR040372">
    <property type="entry name" value="YaeB-like"/>
</dbReference>
<protein>
    <submittedName>
        <fullName evidence="4">tRNA-Thr(GGU) m(6)t(6)A37 methyltransferase TsaA</fullName>
    </submittedName>
</protein>
<keyword evidence="4" id="KW-0489">Methyltransferase</keyword>
<dbReference type="CDD" id="cd09281">
    <property type="entry name" value="UPF0066"/>
    <property type="match status" value="1"/>
</dbReference>
<dbReference type="Proteomes" id="UP000063964">
    <property type="component" value="Chromosome"/>
</dbReference>
<dbReference type="InterPro" id="IPR023370">
    <property type="entry name" value="TrmO-like_N"/>
</dbReference>
<dbReference type="Pfam" id="PF01980">
    <property type="entry name" value="TrmO_N"/>
    <property type="match status" value="1"/>
</dbReference>
<feature type="domain" description="TsaA-like" evidence="3">
    <location>
        <begin position="1"/>
        <end position="132"/>
    </location>
</feature>
<dbReference type="GO" id="GO:0032259">
    <property type="term" value="P:methylation"/>
    <property type="evidence" value="ECO:0007669"/>
    <property type="project" value="UniProtKB-KW"/>
</dbReference>
<gene>
    <name evidence="4" type="ORF">AXF15_10130</name>
</gene>
<proteinExistence type="inferred from homology"/>
<dbReference type="OrthoDB" id="9804309at2"/>
<dbReference type="GO" id="GO:0008168">
    <property type="term" value="F:methyltransferase activity"/>
    <property type="evidence" value="ECO:0007669"/>
    <property type="project" value="UniProtKB-KW"/>
</dbReference>
<evidence type="ECO:0000256" key="1">
    <source>
        <dbReference type="ARBA" id="ARBA00022691"/>
    </source>
</evidence>
<dbReference type="NCBIfam" id="TIGR00104">
    <property type="entry name" value="tRNA_TsaA"/>
    <property type="match status" value="1"/>
</dbReference>
<evidence type="ECO:0000313" key="4">
    <source>
        <dbReference type="EMBL" id="AMD93418.1"/>
    </source>
</evidence>
<evidence type="ECO:0000259" key="3">
    <source>
        <dbReference type="PROSITE" id="PS51668"/>
    </source>
</evidence>
<dbReference type="EMBL" id="CP014230">
    <property type="protein sequence ID" value="AMD93418.1"/>
    <property type="molecule type" value="Genomic_DNA"/>
</dbReference>
<dbReference type="PROSITE" id="PS01318">
    <property type="entry name" value="TSAA_1"/>
    <property type="match status" value="1"/>
</dbReference>
<dbReference type="PROSITE" id="PS51668">
    <property type="entry name" value="TSAA_2"/>
    <property type="match status" value="1"/>
</dbReference>
<reference evidence="5" key="1">
    <citation type="submission" date="2016-02" db="EMBL/GenBank/DDBJ databases">
        <authorList>
            <person name="Holder M.E."/>
            <person name="Ajami N.J."/>
            <person name="Petrosino J.F."/>
        </authorList>
    </citation>
    <scope>NUCLEOTIDE SEQUENCE [LARGE SCALE GENOMIC DNA]</scope>
    <source>
        <strain evidence="5">DSM 12838</strain>
    </source>
</reference>
<dbReference type="RefSeq" id="WP_066606888.1">
    <property type="nucleotide sequence ID" value="NZ_CP014230.1"/>
</dbReference>
<organism evidence="4 5">
    <name type="scientific">Desulfomicrobium orale DSM 12838</name>
    <dbReference type="NCBI Taxonomy" id="888061"/>
    <lineage>
        <taxon>Bacteria</taxon>
        <taxon>Pseudomonadati</taxon>
        <taxon>Thermodesulfobacteriota</taxon>
        <taxon>Desulfovibrionia</taxon>
        <taxon>Desulfovibrionales</taxon>
        <taxon>Desulfomicrobiaceae</taxon>
        <taxon>Desulfomicrobium</taxon>
    </lineage>
</organism>
<keyword evidence="5" id="KW-1185">Reference proteome</keyword>
<dbReference type="STRING" id="888061.AXF15_10130"/>
<sequence length="155" mass="17122">MEPIGIIYSPFTELENMPVQPGGARDVEGLVRIEERYAEGLKDLDGFSHVYLIYIFHKAARTRLTVTPFLDTRERGVFATRSPLRPNHIGLSIVRLTKVEGCALTIRGVDVLNGTPLLDIKPYIENFDAVTGSSPGWMTASAEEVSAARSDGRFV</sequence>
<accession>A0A0X8JRY1</accession>
<evidence type="ECO:0000256" key="2">
    <source>
        <dbReference type="ARBA" id="ARBA00033753"/>
    </source>
</evidence>
<dbReference type="AlphaFoldDB" id="A0A0X8JRY1"/>
<dbReference type="InterPro" id="IPR036414">
    <property type="entry name" value="YaeB_N_sf"/>
</dbReference>
<dbReference type="PANTHER" id="PTHR12818:SF0">
    <property type="entry name" value="TRNA (ADENINE(37)-N6)-METHYLTRANSFERASE"/>
    <property type="match status" value="1"/>
</dbReference>
<comment type="similarity">
    <text evidence="2">Belongs to the tRNA methyltransferase O family.</text>
</comment>
<keyword evidence="1" id="KW-0949">S-adenosyl-L-methionine</keyword>
<dbReference type="PANTHER" id="PTHR12818">
    <property type="entry name" value="TRNA (ADENINE(37)-N6)-METHYLTRANSFERASE"/>
    <property type="match status" value="1"/>
</dbReference>
<dbReference type="InterPro" id="IPR036413">
    <property type="entry name" value="YaeB-like_sf"/>
</dbReference>
<dbReference type="SUPFAM" id="SSF118196">
    <property type="entry name" value="YaeB-like"/>
    <property type="match status" value="1"/>
</dbReference>